<reference evidence="1 2" key="1">
    <citation type="submission" date="2015-07" db="EMBL/GenBank/DDBJ databases">
        <authorList>
            <person name="Kim K.M."/>
        </authorList>
    </citation>
    <scope>NUCLEOTIDE SEQUENCE [LARGE SCALE GENOMIC DNA]</scope>
    <source>
        <strain evidence="1 2">KCTC 12363</strain>
    </source>
</reference>
<sequence length="208" mass="23267">MINYLYPETVAMIMKKIFLSLFVVCLLGKVNAQQIPDKSTQIKTAVLAAPDEFRKDAKVYGYDSSGDWAVLREGSNGMICIADDPNSDGFSVSCYHEALEPFMERGRELKKEGKNFKQIFDIREEEAKSGKLEMPSAPSSLYVLSAEKSDFDASKGKVDNTYLRYVVYIPWATQESTGLALKPDVPGMPWIMNPGTHRAHIMISPPKD</sequence>
<dbReference type="EMBL" id="CP012040">
    <property type="protein sequence ID" value="AKP50392.1"/>
    <property type="molecule type" value="Genomic_DNA"/>
</dbReference>
<evidence type="ECO:0000313" key="1">
    <source>
        <dbReference type="EMBL" id="AKP50392.1"/>
    </source>
</evidence>
<dbReference type="AlphaFoldDB" id="A0A0H4PQ49"/>
<evidence type="ECO:0000313" key="2">
    <source>
        <dbReference type="Proteomes" id="UP000036520"/>
    </source>
</evidence>
<proteinExistence type="predicted"/>
<name>A0A0H4PQ49_9BACT</name>
<dbReference type="KEGG" id="camu:CA2015_0935"/>
<dbReference type="PATRIC" id="fig|320787.5.peg.1043"/>
<organism evidence="1 2">
    <name type="scientific">Cyclobacterium amurskyense</name>
    <dbReference type="NCBI Taxonomy" id="320787"/>
    <lineage>
        <taxon>Bacteria</taxon>
        <taxon>Pseudomonadati</taxon>
        <taxon>Bacteroidota</taxon>
        <taxon>Cytophagia</taxon>
        <taxon>Cytophagales</taxon>
        <taxon>Cyclobacteriaceae</taxon>
        <taxon>Cyclobacterium</taxon>
    </lineage>
</organism>
<dbReference type="Proteomes" id="UP000036520">
    <property type="component" value="Chromosome"/>
</dbReference>
<dbReference type="STRING" id="320787.CA2015_0935"/>
<gene>
    <name evidence="1" type="ORF">CA2015_0935</name>
</gene>
<protein>
    <submittedName>
        <fullName evidence="1">Uncharacterized protein</fullName>
    </submittedName>
</protein>
<keyword evidence="2" id="KW-1185">Reference proteome</keyword>
<accession>A0A0H4PQ49</accession>